<dbReference type="SUPFAM" id="SSF56762">
    <property type="entry name" value="HydB/Nqo4-like"/>
    <property type="match status" value="1"/>
</dbReference>
<dbReference type="InterPro" id="IPR001135">
    <property type="entry name" value="NADH_Q_OxRdtase_suD"/>
</dbReference>
<evidence type="ECO:0000259" key="8">
    <source>
        <dbReference type="Pfam" id="PF00346"/>
    </source>
</evidence>
<evidence type="ECO:0000256" key="3">
    <source>
        <dbReference type="ARBA" id="ARBA00022719"/>
    </source>
</evidence>
<dbReference type="PROSITE" id="PS00535">
    <property type="entry name" value="COMPLEX1_49K"/>
    <property type="match status" value="1"/>
</dbReference>
<comment type="similarity">
    <text evidence="1 6">Belongs to the complex I 49 kDa subunit family.</text>
</comment>
<dbReference type="InterPro" id="IPR022885">
    <property type="entry name" value="NDH1_su_D/H"/>
</dbReference>
<dbReference type="GO" id="GO:0016651">
    <property type="term" value="F:oxidoreductase activity, acting on NAD(P)H"/>
    <property type="evidence" value="ECO:0007669"/>
    <property type="project" value="InterPro"/>
</dbReference>
<evidence type="ECO:0000256" key="5">
    <source>
        <dbReference type="ARBA" id="ARBA00023027"/>
    </source>
</evidence>
<keyword evidence="7" id="KW-1133">Transmembrane helix</keyword>
<evidence type="ECO:0000313" key="9">
    <source>
        <dbReference type="EMBL" id="SDG29442.1"/>
    </source>
</evidence>
<dbReference type="GO" id="GO:0051287">
    <property type="term" value="F:NAD binding"/>
    <property type="evidence" value="ECO:0007669"/>
    <property type="project" value="InterPro"/>
</dbReference>
<keyword evidence="4 6" id="KW-1278">Translocase</keyword>
<sequence>MMDSPSYMLSKIAEKDNLTVYELFFGPNHPGMHGNFGYVLEMIGTEIVKVRPNAGHLHRGFEKLMEQKLWVQNIALVPRICVADPDPNEVAYCTAIEKILRVDIPDRAKFLRTITLEMSRLSSFLMGMGALAAAVGLYTAMNIMTADRDLILDLFEWLTGARVYHMFSIPGGVRNDLPDGFVERLYKVLDHLEKRLIEYDKLLFENPIIHKRLKGLGYVSKEDAVKYGLTGPNLRASGNPYDVRVDDPYAAYPYLDVRVITQEGGDALTRAIQIRLEFEETINLIRRALKTMPEGEIRLNLGNLSALKVPKGEAYAKVESSKGEFGYYVVSDGGMKPYRVAVRGPSLPAGLLLAQKHLPKMKIDDVAAWMASLAICPPDIDK</sequence>
<dbReference type="GO" id="GO:0048038">
    <property type="term" value="F:quinone binding"/>
    <property type="evidence" value="ECO:0007669"/>
    <property type="project" value="UniProtKB-KW"/>
</dbReference>
<keyword evidence="7" id="KW-0472">Membrane</keyword>
<evidence type="ECO:0000256" key="1">
    <source>
        <dbReference type="ARBA" id="ARBA00005769"/>
    </source>
</evidence>
<proteinExistence type="inferred from homology"/>
<dbReference type="Proteomes" id="UP000183404">
    <property type="component" value="Unassembled WGS sequence"/>
</dbReference>
<dbReference type="AlphaFoldDB" id="A0A1G7T2W4"/>
<evidence type="ECO:0000256" key="6">
    <source>
        <dbReference type="RuleBase" id="RU003685"/>
    </source>
</evidence>
<reference evidence="9 10" key="1">
    <citation type="submission" date="2016-10" db="EMBL/GenBank/DDBJ databases">
        <authorList>
            <person name="de Groot N.N."/>
        </authorList>
    </citation>
    <scope>NUCLEOTIDE SEQUENCE [LARGE SCALE GENOMIC DNA]</scope>
    <source>
        <strain evidence="9 10">DSM 569</strain>
    </source>
</reference>
<accession>A0A1G7T2W4</accession>
<feature type="transmembrane region" description="Helical" evidence="7">
    <location>
        <begin position="121"/>
        <end position="141"/>
    </location>
</feature>
<protein>
    <submittedName>
        <fullName evidence="9">NADH-quinone oxidoreductase subunit D</fullName>
    </submittedName>
</protein>
<evidence type="ECO:0000256" key="4">
    <source>
        <dbReference type="ARBA" id="ARBA00022967"/>
    </source>
</evidence>
<name>A0A1G7T2W4_THETY</name>
<dbReference type="Pfam" id="PF00346">
    <property type="entry name" value="Complex1_49kDa"/>
    <property type="match status" value="2"/>
</dbReference>
<dbReference type="InterPro" id="IPR014029">
    <property type="entry name" value="NADH_UbQ_OxRdtase_49kDa_CS"/>
</dbReference>
<evidence type="ECO:0000256" key="2">
    <source>
        <dbReference type="ARBA" id="ARBA00022448"/>
    </source>
</evidence>
<keyword evidence="5 6" id="KW-0520">NAD</keyword>
<feature type="domain" description="NADH-quinone oxidoreductase subunit D" evidence="8">
    <location>
        <begin position="135"/>
        <end position="298"/>
    </location>
</feature>
<keyword evidence="3" id="KW-0874">Quinone</keyword>
<dbReference type="InterPro" id="IPR029014">
    <property type="entry name" value="NiFe-Hase_large"/>
</dbReference>
<evidence type="ECO:0000313" key="10">
    <source>
        <dbReference type="Proteomes" id="UP000183404"/>
    </source>
</evidence>
<feature type="domain" description="NADH-quinone oxidoreductase subunit D" evidence="8">
    <location>
        <begin position="306"/>
        <end position="382"/>
    </location>
</feature>
<dbReference type="NCBIfam" id="NF004739">
    <property type="entry name" value="PRK06075.1"/>
    <property type="match status" value="1"/>
</dbReference>
<keyword evidence="2 6" id="KW-0813">Transport</keyword>
<keyword evidence="7" id="KW-0812">Transmembrane</keyword>
<evidence type="ECO:0000256" key="7">
    <source>
        <dbReference type="SAM" id="Phobius"/>
    </source>
</evidence>
<dbReference type="PANTHER" id="PTHR11993:SF10">
    <property type="entry name" value="NADH DEHYDROGENASE [UBIQUINONE] IRON-SULFUR PROTEIN 2, MITOCHONDRIAL"/>
    <property type="match status" value="1"/>
</dbReference>
<dbReference type="Gene3D" id="1.10.645.10">
    <property type="entry name" value="Cytochrome-c3 Hydrogenase, chain B"/>
    <property type="match status" value="1"/>
</dbReference>
<organism evidence="9 10">
    <name type="scientific">Thermoanaerobacter thermohydrosulfuricus</name>
    <name type="common">Clostridium thermohydrosulfuricum</name>
    <dbReference type="NCBI Taxonomy" id="1516"/>
    <lineage>
        <taxon>Bacteria</taxon>
        <taxon>Bacillati</taxon>
        <taxon>Bacillota</taxon>
        <taxon>Clostridia</taxon>
        <taxon>Thermoanaerobacterales</taxon>
        <taxon>Thermoanaerobacteraceae</taxon>
        <taxon>Thermoanaerobacter</taxon>
    </lineage>
</organism>
<dbReference type="PANTHER" id="PTHR11993">
    <property type="entry name" value="NADH-UBIQUINONE OXIDOREDUCTASE 49 KDA SUBUNIT"/>
    <property type="match status" value="1"/>
</dbReference>
<dbReference type="EMBL" id="FNBS01000059">
    <property type="protein sequence ID" value="SDG29442.1"/>
    <property type="molecule type" value="Genomic_DNA"/>
</dbReference>
<dbReference type="RefSeq" id="WP_003869954.1">
    <property type="nucleotide sequence ID" value="NZ_FNBS01000059.1"/>
</dbReference>
<gene>
    <name evidence="9" type="ORF">SAMN04244560_02092</name>
</gene>